<keyword evidence="1" id="KW-0560">Oxidoreductase</keyword>
<reference evidence="4" key="1">
    <citation type="journal article" date="2017" name="Front. Plant Sci.">
        <title>Climate Clever Clovers: New Paradigm to Reduce the Environmental Footprint of Ruminants by Breeding Low Methanogenic Forages Utilizing Haplotype Variation.</title>
        <authorList>
            <person name="Kaur P."/>
            <person name="Appels R."/>
            <person name="Bayer P.E."/>
            <person name="Keeble-Gagnere G."/>
            <person name="Wang J."/>
            <person name="Hirakawa H."/>
            <person name="Shirasawa K."/>
            <person name="Vercoe P."/>
            <person name="Stefanova K."/>
            <person name="Durmic Z."/>
            <person name="Nichols P."/>
            <person name="Revell C."/>
            <person name="Isobe S.N."/>
            <person name="Edwards D."/>
            <person name="Erskine W."/>
        </authorList>
    </citation>
    <scope>NUCLEOTIDE SEQUENCE [LARGE SCALE GENOMIC DNA]</scope>
    <source>
        <strain evidence="4">cv. Daliak</strain>
    </source>
</reference>
<evidence type="ECO:0000256" key="2">
    <source>
        <dbReference type="ARBA" id="ARBA00023033"/>
    </source>
</evidence>
<evidence type="ECO:0000313" key="3">
    <source>
        <dbReference type="EMBL" id="GAU18034.1"/>
    </source>
</evidence>
<keyword evidence="4" id="KW-1185">Reference proteome</keyword>
<sequence>METLIEEDIVIVGAGIAGLTTSLGLHSGAHEVRCARRRLLLEALANELPSGTIRYSSKVVAIEESEFFKILHLTDGTTIKTKVLIGCDGVNSVVAKWLSFKEASYTGRYATRGYAELSTTHEIEPIFMQYFGKGFRAGAIPCNEKGVYWFFTWTPIGKGFIMQSGSKSVNFIRDTFLATFLTVLLLKKSDFDYGQLK</sequence>
<dbReference type="Gene3D" id="3.50.50.60">
    <property type="entry name" value="FAD/NAD(P)-binding domain"/>
    <property type="match status" value="1"/>
</dbReference>
<dbReference type="Proteomes" id="UP000242715">
    <property type="component" value="Unassembled WGS sequence"/>
</dbReference>
<accession>A0A2Z6LKS7</accession>
<dbReference type="PANTHER" id="PTHR45934">
    <property type="entry name" value="FAD/NAD(P)-BINDING OXIDOREDUCTASE FAMILY PROTEIN"/>
    <property type="match status" value="1"/>
</dbReference>
<evidence type="ECO:0008006" key="5">
    <source>
        <dbReference type="Google" id="ProtNLM"/>
    </source>
</evidence>
<evidence type="ECO:0000256" key="1">
    <source>
        <dbReference type="ARBA" id="ARBA00023002"/>
    </source>
</evidence>
<name>A0A2Z6LKS7_TRISU</name>
<dbReference type="OrthoDB" id="655030at2759"/>
<dbReference type="InterPro" id="IPR044560">
    <property type="entry name" value="MOase"/>
</dbReference>
<protein>
    <recommendedName>
        <fullName evidence="5">FAD-binding domain-containing protein</fullName>
    </recommendedName>
</protein>
<dbReference type="EMBL" id="DF973178">
    <property type="protein sequence ID" value="GAU18034.1"/>
    <property type="molecule type" value="Genomic_DNA"/>
</dbReference>
<dbReference type="InterPro" id="IPR036188">
    <property type="entry name" value="FAD/NAD-bd_sf"/>
</dbReference>
<keyword evidence="2" id="KW-0503">Monooxygenase</keyword>
<dbReference type="AlphaFoldDB" id="A0A2Z6LKS7"/>
<dbReference type="PANTHER" id="PTHR45934:SF20">
    <property type="entry name" value="MONOOXYGENASE 2-RELATED"/>
    <property type="match status" value="1"/>
</dbReference>
<evidence type="ECO:0000313" key="4">
    <source>
        <dbReference type="Proteomes" id="UP000242715"/>
    </source>
</evidence>
<dbReference type="GO" id="GO:0004497">
    <property type="term" value="F:monooxygenase activity"/>
    <property type="evidence" value="ECO:0007669"/>
    <property type="project" value="UniProtKB-KW"/>
</dbReference>
<dbReference type="SUPFAM" id="SSF51905">
    <property type="entry name" value="FAD/NAD(P)-binding domain"/>
    <property type="match status" value="1"/>
</dbReference>
<proteinExistence type="predicted"/>
<organism evidence="3 4">
    <name type="scientific">Trifolium subterraneum</name>
    <name type="common">Subterranean clover</name>
    <dbReference type="NCBI Taxonomy" id="3900"/>
    <lineage>
        <taxon>Eukaryota</taxon>
        <taxon>Viridiplantae</taxon>
        <taxon>Streptophyta</taxon>
        <taxon>Embryophyta</taxon>
        <taxon>Tracheophyta</taxon>
        <taxon>Spermatophyta</taxon>
        <taxon>Magnoliopsida</taxon>
        <taxon>eudicotyledons</taxon>
        <taxon>Gunneridae</taxon>
        <taxon>Pentapetalae</taxon>
        <taxon>rosids</taxon>
        <taxon>fabids</taxon>
        <taxon>Fabales</taxon>
        <taxon>Fabaceae</taxon>
        <taxon>Papilionoideae</taxon>
        <taxon>50 kb inversion clade</taxon>
        <taxon>NPAAA clade</taxon>
        <taxon>Hologalegina</taxon>
        <taxon>IRL clade</taxon>
        <taxon>Trifolieae</taxon>
        <taxon>Trifolium</taxon>
    </lineage>
</organism>
<gene>
    <name evidence="3" type="ORF">TSUD_51450</name>
</gene>